<dbReference type="EMBL" id="JAUTXY010000037">
    <property type="protein sequence ID" value="MEE2062331.1"/>
    <property type="molecule type" value="Genomic_DNA"/>
</dbReference>
<keyword evidence="2" id="KW-1185">Reference proteome</keyword>
<evidence type="ECO:0008006" key="3">
    <source>
        <dbReference type="Google" id="ProtNLM"/>
    </source>
</evidence>
<organism evidence="1 2">
    <name type="scientific">Rhodococcus artemisiae</name>
    <dbReference type="NCBI Taxonomy" id="714159"/>
    <lineage>
        <taxon>Bacteria</taxon>
        <taxon>Bacillati</taxon>
        <taxon>Actinomycetota</taxon>
        <taxon>Actinomycetes</taxon>
        <taxon>Mycobacteriales</taxon>
        <taxon>Nocardiaceae</taxon>
        <taxon>Rhodococcus</taxon>
    </lineage>
</organism>
<evidence type="ECO:0000313" key="1">
    <source>
        <dbReference type="EMBL" id="MEE2062331.1"/>
    </source>
</evidence>
<proteinExistence type="predicted"/>
<dbReference type="RefSeq" id="WP_330137364.1">
    <property type="nucleotide sequence ID" value="NZ_JAUTXY010000037.1"/>
</dbReference>
<reference evidence="1 2" key="1">
    <citation type="submission" date="2023-07" db="EMBL/GenBank/DDBJ databases">
        <authorList>
            <person name="Girao M."/>
            <person name="Carvalho M.F."/>
        </authorList>
    </citation>
    <scope>NUCLEOTIDE SEQUENCE [LARGE SCALE GENOMIC DNA]</scope>
    <source>
        <strain evidence="1 2">YIM65754</strain>
    </source>
</reference>
<name>A0ABU7LL94_9NOCA</name>
<accession>A0ABU7LL94</accession>
<dbReference type="Proteomes" id="UP001336020">
    <property type="component" value="Unassembled WGS sequence"/>
</dbReference>
<protein>
    <recommendedName>
        <fullName evidence="3">Sigma-70-like protein</fullName>
    </recommendedName>
</protein>
<sequence length="143" mass="15560">MSSDYTISVVRADTDDKAWTVTVHDRPDWSFREKNFAAIDARVRDLACTHDGADPAAVTVTRTRVAVGDVDVTDRLADLDEQRRRAQKVTESVGATTLELIATLRRQAGLSTRDTGSVLGLTGGRISQLEQAQVESAKSETAE</sequence>
<evidence type="ECO:0000313" key="2">
    <source>
        <dbReference type="Proteomes" id="UP001336020"/>
    </source>
</evidence>
<gene>
    <name evidence="1" type="ORF">Q7514_32905</name>
</gene>
<comment type="caution">
    <text evidence="1">The sequence shown here is derived from an EMBL/GenBank/DDBJ whole genome shotgun (WGS) entry which is preliminary data.</text>
</comment>